<dbReference type="Gene3D" id="3.40.50.1820">
    <property type="entry name" value="alpha/beta hydrolase"/>
    <property type="match status" value="1"/>
</dbReference>
<name>A0ABX8UPQ5_9BURK</name>
<dbReference type="SUPFAM" id="SSF53474">
    <property type="entry name" value="alpha/beta-Hydrolases"/>
    <property type="match status" value="1"/>
</dbReference>
<organism evidence="2 3">
    <name type="scientific">Paraburkholderia edwinii</name>
    <dbReference type="NCBI Taxonomy" id="2861782"/>
    <lineage>
        <taxon>Bacteria</taxon>
        <taxon>Pseudomonadati</taxon>
        <taxon>Pseudomonadota</taxon>
        <taxon>Betaproteobacteria</taxon>
        <taxon>Burkholderiales</taxon>
        <taxon>Burkholderiaceae</taxon>
        <taxon>Paraburkholderia</taxon>
    </lineage>
</organism>
<evidence type="ECO:0000313" key="2">
    <source>
        <dbReference type="EMBL" id="QYD69260.1"/>
    </source>
</evidence>
<keyword evidence="3" id="KW-1185">Reference proteome</keyword>
<evidence type="ECO:0000259" key="1">
    <source>
        <dbReference type="Pfam" id="PF12697"/>
    </source>
</evidence>
<evidence type="ECO:0000313" key="3">
    <source>
        <dbReference type="Proteomes" id="UP000826462"/>
    </source>
</evidence>
<gene>
    <name evidence="2" type="ORF">KZJ38_02420</name>
</gene>
<dbReference type="InterPro" id="IPR050228">
    <property type="entry name" value="Carboxylesterase_BioH"/>
</dbReference>
<dbReference type="InterPro" id="IPR000073">
    <property type="entry name" value="AB_hydrolase_1"/>
</dbReference>
<sequence length="339" mass="37673">MSVEKQIVPLPSGLKIYVEHHLFDSSFETVLLVNGALATTASFGQTIRYLGERLNALCFDLPYAGQSRQHNVQCTVLTRDDEINILMHLADRFHPAYLLSVSWGGVASLFALARGCKSVRRAAITSFSPFLNEAMIDYITRARDHIAAGENVLASQLLNDTVGRHLPRIMKLCNYRYLTRLPRDELDQVAFHVNQILEMEPERYLAEFARIACDVKFINGDLDEYTTVDDVRRLAAYVHRSEFATIRGAGHFLDLEGRPQQEQMRTVLHDFFRNACETVQIQEASTSTSDALEPIPSLAGTNALPRVSVPAPVQLIAQSPDGSAPDATACLPSAIEARS</sequence>
<proteinExistence type="predicted"/>
<feature type="domain" description="AB hydrolase-1" evidence="1">
    <location>
        <begin position="30"/>
        <end position="259"/>
    </location>
</feature>
<dbReference type="Proteomes" id="UP000826462">
    <property type="component" value="Chromosome 1"/>
</dbReference>
<dbReference type="GO" id="GO:0016787">
    <property type="term" value="F:hydrolase activity"/>
    <property type="evidence" value="ECO:0007669"/>
    <property type="project" value="UniProtKB-KW"/>
</dbReference>
<accession>A0ABX8UPQ5</accession>
<keyword evidence="2" id="KW-0378">Hydrolase</keyword>
<protein>
    <submittedName>
        <fullName evidence="2">Alpha/beta hydrolase</fullName>
    </submittedName>
</protein>
<dbReference type="PANTHER" id="PTHR43194:SF5">
    <property type="entry name" value="PIMELOYL-[ACYL-CARRIER PROTEIN] METHYL ESTER ESTERASE"/>
    <property type="match status" value="1"/>
</dbReference>
<dbReference type="PANTHER" id="PTHR43194">
    <property type="entry name" value="HYDROLASE ALPHA/BETA FOLD FAMILY"/>
    <property type="match status" value="1"/>
</dbReference>
<dbReference type="Pfam" id="PF12697">
    <property type="entry name" value="Abhydrolase_6"/>
    <property type="match status" value="1"/>
</dbReference>
<dbReference type="EMBL" id="CP080095">
    <property type="protein sequence ID" value="QYD69260.1"/>
    <property type="molecule type" value="Genomic_DNA"/>
</dbReference>
<reference evidence="2 3" key="1">
    <citation type="submission" date="2021-07" db="EMBL/GenBank/DDBJ databases">
        <title>Paraburkholderia edwinii protects Aspergillus sp. from phenazines by acting as a toxin sponge.</title>
        <authorList>
            <person name="Dahlstrom K.M."/>
            <person name="Newman D.K."/>
        </authorList>
    </citation>
    <scope>NUCLEOTIDE SEQUENCE [LARGE SCALE GENOMIC DNA]</scope>
    <source>
        <strain evidence="2 3">Pe01</strain>
    </source>
</reference>
<dbReference type="InterPro" id="IPR029058">
    <property type="entry name" value="AB_hydrolase_fold"/>
</dbReference>